<dbReference type="Proteomes" id="UP000094313">
    <property type="component" value="Chromosome"/>
</dbReference>
<dbReference type="EMBL" id="CP017141">
    <property type="protein sequence ID" value="AOM78208.1"/>
    <property type="molecule type" value="Genomic_DNA"/>
</dbReference>
<gene>
    <name evidence="2" type="ORF">BFS30_14125</name>
</gene>
<organism evidence="2 3">
    <name type="scientific">Pedobacter steynii</name>
    <dbReference type="NCBI Taxonomy" id="430522"/>
    <lineage>
        <taxon>Bacteria</taxon>
        <taxon>Pseudomonadati</taxon>
        <taxon>Bacteroidota</taxon>
        <taxon>Sphingobacteriia</taxon>
        <taxon>Sphingobacteriales</taxon>
        <taxon>Sphingobacteriaceae</taxon>
        <taxon>Pedobacter</taxon>
    </lineage>
</organism>
<dbReference type="Gene3D" id="2.60.120.10">
    <property type="entry name" value="Jelly Rolls"/>
    <property type="match status" value="1"/>
</dbReference>
<feature type="domain" description="Cyclic nucleotide-binding" evidence="1">
    <location>
        <begin position="26"/>
        <end position="131"/>
    </location>
</feature>
<protein>
    <recommendedName>
        <fullName evidence="1">Cyclic nucleotide-binding domain-containing protein</fullName>
    </recommendedName>
</protein>
<proteinExistence type="predicted"/>
<evidence type="ECO:0000313" key="3">
    <source>
        <dbReference type="Proteomes" id="UP000094313"/>
    </source>
</evidence>
<accession>A0A1D7QHS2</accession>
<dbReference type="InterPro" id="IPR000595">
    <property type="entry name" value="cNMP-bd_dom"/>
</dbReference>
<evidence type="ECO:0000259" key="1">
    <source>
        <dbReference type="PROSITE" id="PS50042"/>
    </source>
</evidence>
<dbReference type="Pfam" id="PF00027">
    <property type="entry name" value="cNMP_binding"/>
    <property type="match status" value="1"/>
</dbReference>
<dbReference type="SUPFAM" id="SSF51206">
    <property type="entry name" value="cAMP-binding domain-like"/>
    <property type="match status" value="1"/>
</dbReference>
<evidence type="ECO:0000313" key="2">
    <source>
        <dbReference type="EMBL" id="AOM78208.1"/>
    </source>
</evidence>
<sequence length="189" mass="22548">MERFWQYVNSYTTISDPAREAWQQLLQKKIIPKNEYFLMEGSIPKRIAFLNRGLFSYYYTDKDGARVIKKFFPELTLVASTSAMLLQQPSLFTIQALEETEIISYSFEGFRELTLQYSDIARFYIHYMEQHWIIEKEIGEITLKYQTARERYLDFMENNPSLLNRIKQHHMASYLGITPTQLSRIRAEL</sequence>
<dbReference type="InterPro" id="IPR018490">
    <property type="entry name" value="cNMP-bd_dom_sf"/>
</dbReference>
<dbReference type="InterPro" id="IPR014710">
    <property type="entry name" value="RmlC-like_jellyroll"/>
</dbReference>
<dbReference type="PROSITE" id="PS50042">
    <property type="entry name" value="CNMP_BINDING_3"/>
    <property type="match status" value="1"/>
</dbReference>
<dbReference type="RefSeq" id="WP_069379873.1">
    <property type="nucleotide sequence ID" value="NZ_CP017141.1"/>
</dbReference>
<dbReference type="CDD" id="cd00038">
    <property type="entry name" value="CAP_ED"/>
    <property type="match status" value="1"/>
</dbReference>
<name>A0A1D7QHS2_9SPHI</name>
<keyword evidence="3" id="KW-1185">Reference proteome</keyword>
<dbReference type="AlphaFoldDB" id="A0A1D7QHS2"/>
<reference evidence="2 3" key="1">
    <citation type="submission" date="2016-08" db="EMBL/GenBank/DDBJ databases">
        <authorList>
            <person name="Seilhamer J.J."/>
        </authorList>
    </citation>
    <scope>NUCLEOTIDE SEQUENCE [LARGE SCALE GENOMIC DNA]</scope>
    <source>
        <strain evidence="2 3">DX4</strain>
    </source>
</reference>
<dbReference type="KEGG" id="psty:BFS30_14125"/>
<dbReference type="OrthoDB" id="9152304at2"/>